<comment type="caution">
    <text evidence="1">The sequence shown here is derived from an EMBL/GenBank/DDBJ whole genome shotgun (WGS) entry which is preliminary data.</text>
</comment>
<organism evidence="1">
    <name type="scientific">marine sediment metagenome</name>
    <dbReference type="NCBI Taxonomy" id="412755"/>
    <lineage>
        <taxon>unclassified sequences</taxon>
        <taxon>metagenomes</taxon>
        <taxon>ecological metagenomes</taxon>
    </lineage>
</organism>
<dbReference type="AlphaFoldDB" id="X1FG81"/>
<name>X1FG81_9ZZZZ</name>
<reference evidence="1" key="1">
    <citation type="journal article" date="2014" name="Front. Microbiol.">
        <title>High frequency of phylogenetically diverse reductive dehalogenase-homologous genes in deep subseafloor sedimentary metagenomes.</title>
        <authorList>
            <person name="Kawai M."/>
            <person name="Futagami T."/>
            <person name="Toyoda A."/>
            <person name="Takaki Y."/>
            <person name="Nishi S."/>
            <person name="Hori S."/>
            <person name="Arai W."/>
            <person name="Tsubouchi T."/>
            <person name="Morono Y."/>
            <person name="Uchiyama I."/>
            <person name="Ito T."/>
            <person name="Fujiyama A."/>
            <person name="Inagaki F."/>
            <person name="Takami H."/>
        </authorList>
    </citation>
    <scope>NUCLEOTIDE SEQUENCE</scope>
    <source>
        <strain evidence="1">Expedition CK06-06</strain>
    </source>
</reference>
<gene>
    <name evidence="1" type="ORF">S01H4_66917</name>
</gene>
<feature type="non-terminal residue" evidence="1">
    <location>
        <position position="56"/>
    </location>
</feature>
<feature type="non-terminal residue" evidence="1">
    <location>
        <position position="1"/>
    </location>
</feature>
<sequence length="56" mass="6500">ERFFGLILQTDNWYYTVRGFAIGNIDIALKLGINANPINKKIIPITRIFFIFHSQS</sequence>
<dbReference type="EMBL" id="BART01041723">
    <property type="protein sequence ID" value="GAH28424.1"/>
    <property type="molecule type" value="Genomic_DNA"/>
</dbReference>
<evidence type="ECO:0000313" key="1">
    <source>
        <dbReference type="EMBL" id="GAH28424.1"/>
    </source>
</evidence>
<protein>
    <submittedName>
        <fullName evidence="1">Uncharacterized protein</fullName>
    </submittedName>
</protein>
<accession>X1FG81</accession>
<proteinExistence type="predicted"/>